<dbReference type="Proteomes" id="UP001210211">
    <property type="component" value="Unassembled WGS sequence"/>
</dbReference>
<protein>
    <submittedName>
        <fullName evidence="1">Uncharacterized protein</fullName>
    </submittedName>
</protein>
<keyword evidence="2" id="KW-1185">Reference proteome</keyword>
<dbReference type="InterPro" id="IPR006740">
    <property type="entry name" value="DUF604"/>
</dbReference>
<comment type="caution">
    <text evidence="1">The sequence shown here is derived from an EMBL/GenBank/DDBJ whole genome shotgun (WGS) entry which is preliminary data.</text>
</comment>
<dbReference type="Pfam" id="PF04646">
    <property type="entry name" value="DUF604"/>
    <property type="match status" value="1"/>
</dbReference>
<evidence type="ECO:0000313" key="1">
    <source>
        <dbReference type="EMBL" id="KAJ3700251.1"/>
    </source>
</evidence>
<name>A0AAD5ZLY0_9POAL</name>
<proteinExistence type="predicted"/>
<dbReference type="EMBL" id="JAMRDG010000001">
    <property type="protein sequence ID" value="KAJ3700251.1"/>
    <property type="molecule type" value="Genomic_DNA"/>
</dbReference>
<evidence type="ECO:0000313" key="2">
    <source>
        <dbReference type="Proteomes" id="UP001210211"/>
    </source>
</evidence>
<accession>A0AAD5ZLY0</accession>
<dbReference type="AlphaFoldDB" id="A0AAD5ZLY0"/>
<sequence>MDLNGDAYGMLAAHPLAPLVSLHHLDHVKPIISNKPSQQEALQTLFSAYEVDPARTLQQAFCYDIGAEAGSVLSVSVSWGYTVQVYPQELVPNELETPLQTFKTWLGSDGPFTFNTRPFSTDPCARPVIFLLESVLHNQTNVTLTQYTRNKNADDQALAEGKANCENRGFSVASRIEKVKVFAPKMDPSLWKQAPRRPCCKTQITEQGTTLDVQIKSCSPGESTTVPVST</sequence>
<organism evidence="1 2">
    <name type="scientific">Rhynchospora tenuis</name>
    <dbReference type="NCBI Taxonomy" id="198213"/>
    <lineage>
        <taxon>Eukaryota</taxon>
        <taxon>Viridiplantae</taxon>
        <taxon>Streptophyta</taxon>
        <taxon>Embryophyta</taxon>
        <taxon>Tracheophyta</taxon>
        <taxon>Spermatophyta</taxon>
        <taxon>Magnoliopsida</taxon>
        <taxon>Liliopsida</taxon>
        <taxon>Poales</taxon>
        <taxon>Cyperaceae</taxon>
        <taxon>Cyperoideae</taxon>
        <taxon>Rhynchosporeae</taxon>
        <taxon>Rhynchospora</taxon>
    </lineage>
</organism>
<gene>
    <name evidence="1" type="ORF">LUZ61_003956</name>
</gene>
<dbReference type="PANTHER" id="PTHR10811">
    <property type="entry name" value="FRINGE-RELATED"/>
    <property type="match status" value="1"/>
</dbReference>
<reference evidence="1 2" key="1">
    <citation type="journal article" date="2022" name="Cell">
        <title>Repeat-based holocentromeres influence genome architecture and karyotype evolution.</title>
        <authorList>
            <person name="Hofstatter P.G."/>
            <person name="Thangavel G."/>
            <person name="Lux T."/>
            <person name="Neumann P."/>
            <person name="Vondrak T."/>
            <person name="Novak P."/>
            <person name="Zhang M."/>
            <person name="Costa L."/>
            <person name="Castellani M."/>
            <person name="Scott A."/>
            <person name="Toegelov H."/>
            <person name="Fuchs J."/>
            <person name="Mata-Sucre Y."/>
            <person name="Dias Y."/>
            <person name="Vanzela A.L.L."/>
            <person name="Huettel B."/>
            <person name="Almeida C.C.S."/>
            <person name="Simkova H."/>
            <person name="Souza G."/>
            <person name="Pedrosa-Harand A."/>
            <person name="Macas J."/>
            <person name="Mayer K.F.X."/>
            <person name="Houben A."/>
            <person name="Marques A."/>
        </authorList>
    </citation>
    <scope>NUCLEOTIDE SEQUENCE [LARGE SCALE GENOMIC DNA]</scope>
    <source>
        <strain evidence="1">RhyTen1mFocal</strain>
    </source>
</reference>